<dbReference type="Proteomes" id="UP001197093">
    <property type="component" value="Unassembled WGS sequence"/>
</dbReference>
<reference evidence="2" key="1">
    <citation type="submission" date="2023-02" db="EMBL/GenBank/DDBJ databases">
        <authorList>
            <person name="Palmer J.M."/>
        </authorList>
    </citation>
    <scope>NUCLEOTIDE SEQUENCE</scope>
    <source>
        <strain evidence="2">FW57</strain>
    </source>
</reference>
<feature type="compositionally biased region" description="Polar residues" evidence="1">
    <location>
        <begin position="25"/>
        <end position="38"/>
    </location>
</feature>
<proteinExistence type="predicted"/>
<gene>
    <name evidence="2" type="ORF">NEMBOFW57_002160</name>
</gene>
<organism evidence="2 3">
    <name type="scientific">Staphylotrichum longicolle</name>
    <dbReference type="NCBI Taxonomy" id="669026"/>
    <lineage>
        <taxon>Eukaryota</taxon>
        <taxon>Fungi</taxon>
        <taxon>Dikarya</taxon>
        <taxon>Ascomycota</taxon>
        <taxon>Pezizomycotina</taxon>
        <taxon>Sordariomycetes</taxon>
        <taxon>Sordariomycetidae</taxon>
        <taxon>Sordariales</taxon>
        <taxon>Chaetomiaceae</taxon>
        <taxon>Staphylotrichum</taxon>
    </lineage>
</organism>
<accession>A0AAD4I1I5</accession>
<sequence>MPLPPPVAALRVKANSKDSADSETESGSSEPYRTSDSASEVLERRVDIVYDPSQTARDLSIQLEMEIEEDWELDLETFSRLRRLGRFKEAKQHFKSRLEHLSTIPYLWLQYADMLGACGDYKAFQAMPDLADMFYTGPYRNPLMKNPLLLKANYELLVLLWDFPPCSWSHRVLENVGEVSRALKRPTPIESTECVWDFVDLFLASMSLFGDSDAYLLFFDTKRTTDVAEAIVRDWGHPSYDQSSTMGLLSLFGAWILQDPITCAQNTLLYDHAKRLAHSVEQLFSRCQALLNGAQME</sequence>
<protein>
    <submittedName>
        <fullName evidence="2">Uncharacterized protein</fullName>
    </submittedName>
</protein>
<feature type="region of interest" description="Disordered" evidence="1">
    <location>
        <begin position="11"/>
        <end position="39"/>
    </location>
</feature>
<name>A0AAD4I1I5_9PEZI</name>
<keyword evidence="3" id="KW-1185">Reference proteome</keyword>
<evidence type="ECO:0000313" key="2">
    <source>
        <dbReference type="EMBL" id="KAG7292127.1"/>
    </source>
</evidence>
<comment type="caution">
    <text evidence="2">The sequence shown here is derived from an EMBL/GenBank/DDBJ whole genome shotgun (WGS) entry which is preliminary data.</text>
</comment>
<evidence type="ECO:0000313" key="3">
    <source>
        <dbReference type="Proteomes" id="UP001197093"/>
    </source>
</evidence>
<dbReference type="AlphaFoldDB" id="A0AAD4I1I5"/>
<evidence type="ECO:0000256" key="1">
    <source>
        <dbReference type="SAM" id="MobiDB-lite"/>
    </source>
</evidence>
<dbReference type="EMBL" id="JAHCVI010000001">
    <property type="protein sequence ID" value="KAG7292127.1"/>
    <property type="molecule type" value="Genomic_DNA"/>
</dbReference>